<protein>
    <submittedName>
        <fullName evidence="2">Uncharacterized protein</fullName>
    </submittedName>
</protein>
<dbReference type="Proteomes" id="UP000046155">
    <property type="component" value="Unassembled WGS sequence"/>
</dbReference>
<sequence>MADGKPYGIVEDIKSMVVEYNPEASSAFKKPYSELKNELLCARLTNTTGSKKHLQAEPRRALGSPPGR</sequence>
<evidence type="ECO:0000313" key="3">
    <source>
        <dbReference type="Proteomes" id="UP000046155"/>
    </source>
</evidence>
<accession>A0A0B7MDE3</accession>
<feature type="region of interest" description="Disordered" evidence="1">
    <location>
        <begin position="47"/>
        <end position="68"/>
    </location>
</feature>
<dbReference type="OrthoDB" id="1809721at2"/>
<keyword evidence="3" id="KW-1185">Reference proteome</keyword>
<gene>
    <name evidence="2" type="ORF">SSCH_1470009</name>
</gene>
<dbReference type="EMBL" id="CDRZ01000054">
    <property type="protein sequence ID" value="CEO88100.1"/>
    <property type="molecule type" value="Genomic_DNA"/>
</dbReference>
<evidence type="ECO:0000313" key="2">
    <source>
        <dbReference type="EMBL" id="CEO88100.1"/>
    </source>
</evidence>
<dbReference type="RefSeq" id="WP_044664330.1">
    <property type="nucleotide sequence ID" value="NZ_CDRZ01000054.1"/>
</dbReference>
<evidence type="ECO:0000256" key="1">
    <source>
        <dbReference type="SAM" id="MobiDB-lite"/>
    </source>
</evidence>
<proteinExistence type="predicted"/>
<organism evidence="2 3">
    <name type="scientific">Syntrophaceticus schinkii</name>
    <dbReference type="NCBI Taxonomy" id="499207"/>
    <lineage>
        <taxon>Bacteria</taxon>
        <taxon>Bacillati</taxon>
        <taxon>Bacillota</taxon>
        <taxon>Clostridia</taxon>
        <taxon>Thermoanaerobacterales</taxon>
        <taxon>Thermoanaerobacterales Family III. Incertae Sedis</taxon>
        <taxon>Syntrophaceticus</taxon>
    </lineage>
</organism>
<reference evidence="3" key="1">
    <citation type="submission" date="2015-01" db="EMBL/GenBank/DDBJ databases">
        <authorList>
            <person name="Manzoor Shahid"/>
            <person name="Zubair Saima"/>
        </authorList>
    </citation>
    <scope>NUCLEOTIDE SEQUENCE [LARGE SCALE GENOMIC DNA]</scope>
    <source>
        <strain evidence="3">Sp3</strain>
    </source>
</reference>
<name>A0A0B7MDE3_9FIRM</name>
<dbReference type="AlphaFoldDB" id="A0A0B7MDE3"/>